<evidence type="ECO:0000256" key="5">
    <source>
        <dbReference type="ARBA" id="ARBA00022777"/>
    </source>
</evidence>
<dbReference type="PROSITE" id="PS00108">
    <property type="entry name" value="PROTEIN_KINASE_ST"/>
    <property type="match status" value="1"/>
</dbReference>
<dbReference type="EMBL" id="HBGI01001154">
    <property type="protein sequence ID" value="CAD9239013.1"/>
    <property type="molecule type" value="Transcribed_RNA"/>
</dbReference>
<accession>A0A7S1TKN5</accession>
<dbReference type="InterPro" id="IPR017441">
    <property type="entry name" value="Protein_kinase_ATP_BS"/>
</dbReference>
<feature type="compositionally biased region" description="Polar residues" evidence="10">
    <location>
        <begin position="517"/>
        <end position="527"/>
    </location>
</feature>
<gene>
    <name evidence="12" type="ORF">EAUS1353_LOCUS743</name>
</gene>
<dbReference type="EC" id="2.7.11.1" evidence="1"/>
<dbReference type="AlphaFoldDB" id="A0A7S1TKN5"/>
<evidence type="ECO:0000256" key="1">
    <source>
        <dbReference type="ARBA" id="ARBA00012513"/>
    </source>
</evidence>
<feature type="region of interest" description="Disordered" evidence="10">
    <location>
        <begin position="594"/>
        <end position="616"/>
    </location>
</feature>
<keyword evidence="5" id="KW-0418">Kinase</keyword>
<evidence type="ECO:0000259" key="11">
    <source>
        <dbReference type="PROSITE" id="PS50011"/>
    </source>
</evidence>
<dbReference type="CDD" id="cd14003">
    <property type="entry name" value="STKc_AMPK-like"/>
    <property type="match status" value="1"/>
</dbReference>
<dbReference type="GO" id="GO:0005524">
    <property type="term" value="F:ATP binding"/>
    <property type="evidence" value="ECO:0007669"/>
    <property type="project" value="UniProtKB-UniRule"/>
</dbReference>
<organism evidence="12">
    <name type="scientific">Erythrolobus australicus</name>
    <dbReference type="NCBI Taxonomy" id="1077150"/>
    <lineage>
        <taxon>Eukaryota</taxon>
        <taxon>Rhodophyta</taxon>
        <taxon>Bangiophyceae</taxon>
        <taxon>Porphyridiales</taxon>
        <taxon>Porphyridiaceae</taxon>
        <taxon>Erythrolobus</taxon>
    </lineage>
</organism>
<evidence type="ECO:0000256" key="2">
    <source>
        <dbReference type="ARBA" id="ARBA00022527"/>
    </source>
</evidence>
<proteinExistence type="predicted"/>
<dbReference type="PROSITE" id="PS00107">
    <property type="entry name" value="PROTEIN_KINASE_ATP"/>
    <property type="match status" value="1"/>
</dbReference>
<feature type="binding site" evidence="9">
    <location>
        <position position="59"/>
    </location>
    <ligand>
        <name>ATP</name>
        <dbReference type="ChEBI" id="CHEBI:30616"/>
    </ligand>
</feature>
<evidence type="ECO:0000256" key="9">
    <source>
        <dbReference type="PROSITE-ProRule" id="PRU10141"/>
    </source>
</evidence>
<feature type="region of interest" description="Disordered" evidence="10">
    <location>
        <begin position="337"/>
        <end position="368"/>
    </location>
</feature>
<reference evidence="12" key="1">
    <citation type="submission" date="2021-01" db="EMBL/GenBank/DDBJ databases">
        <authorList>
            <person name="Corre E."/>
            <person name="Pelletier E."/>
            <person name="Niang G."/>
            <person name="Scheremetjew M."/>
            <person name="Finn R."/>
            <person name="Kale V."/>
            <person name="Holt S."/>
            <person name="Cochrane G."/>
            <person name="Meng A."/>
            <person name="Brown T."/>
            <person name="Cohen L."/>
        </authorList>
    </citation>
    <scope>NUCLEOTIDE SEQUENCE</scope>
    <source>
        <strain evidence="12">CCMP3124</strain>
    </source>
</reference>
<dbReference type="InterPro" id="IPR000719">
    <property type="entry name" value="Prot_kinase_dom"/>
</dbReference>
<evidence type="ECO:0000256" key="10">
    <source>
        <dbReference type="SAM" id="MobiDB-lite"/>
    </source>
</evidence>
<evidence type="ECO:0000313" key="12">
    <source>
        <dbReference type="EMBL" id="CAD9239013.1"/>
    </source>
</evidence>
<dbReference type="FunFam" id="3.30.200.20:FF:000042">
    <property type="entry name" value="Aurora kinase A"/>
    <property type="match status" value="1"/>
</dbReference>
<dbReference type="InterPro" id="IPR008271">
    <property type="entry name" value="Ser/Thr_kinase_AS"/>
</dbReference>
<dbReference type="SUPFAM" id="SSF56112">
    <property type="entry name" value="Protein kinase-like (PK-like)"/>
    <property type="match status" value="1"/>
</dbReference>
<feature type="region of interest" description="Disordered" evidence="10">
    <location>
        <begin position="629"/>
        <end position="678"/>
    </location>
</feature>
<name>A0A7S1TKN5_9RHOD</name>
<dbReference type="InterPro" id="IPR011009">
    <property type="entry name" value="Kinase-like_dom_sf"/>
</dbReference>
<evidence type="ECO:0000256" key="8">
    <source>
        <dbReference type="ARBA" id="ARBA00048679"/>
    </source>
</evidence>
<dbReference type="GO" id="GO:0004674">
    <property type="term" value="F:protein serine/threonine kinase activity"/>
    <property type="evidence" value="ECO:0007669"/>
    <property type="project" value="UniProtKB-KW"/>
</dbReference>
<evidence type="ECO:0000256" key="4">
    <source>
        <dbReference type="ARBA" id="ARBA00022741"/>
    </source>
</evidence>
<feature type="compositionally biased region" description="Low complexity" evidence="10">
    <location>
        <begin position="660"/>
        <end position="669"/>
    </location>
</feature>
<feature type="compositionally biased region" description="Low complexity" evidence="10">
    <location>
        <begin position="598"/>
        <end position="607"/>
    </location>
</feature>
<dbReference type="SMART" id="SM00220">
    <property type="entry name" value="S_TKc"/>
    <property type="match status" value="1"/>
</dbReference>
<dbReference type="Gene3D" id="1.10.510.10">
    <property type="entry name" value="Transferase(Phosphotransferase) domain 1"/>
    <property type="match status" value="1"/>
</dbReference>
<feature type="domain" description="Protein kinase" evidence="11">
    <location>
        <begin position="30"/>
        <end position="294"/>
    </location>
</feature>
<evidence type="ECO:0000256" key="6">
    <source>
        <dbReference type="ARBA" id="ARBA00022840"/>
    </source>
</evidence>
<keyword evidence="2" id="KW-0723">Serine/threonine-protein kinase</keyword>
<comment type="catalytic activity">
    <reaction evidence="7">
        <text>L-threonyl-[protein] + ATP = O-phospho-L-threonyl-[protein] + ADP + H(+)</text>
        <dbReference type="Rhea" id="RHEA:46608"/>
        <dbReference type="Rhea" id="RHEA-COMP:11060"/>
        <dbReference type="Rhea" id="RHEA-COMP:11605"/>
        <dbReference type="ChEBI" id="CHEBI:15378"/>
        <dbReference type="ChEBI" id="CHEBI:30013"/>
        <dbReference type="ChEBI" id="CHEBI:30616"/>
        <dbReference type="ChEBI" id="CHEBI:61977"/>
        <dbReference type="ChEBI" id="CHEBI:456216"/>
        <dbReference type="EC" id="2.7.11.1"/>
    </reaction>
</comment>
<dbReference type="FunFam" id="1.10.510.10:FF:000571">
    <property type="entry name" value="Maternal embryonic leucine zipper kinase"/>
    <property type="match status" value="1"/>
</dbReference>
<keyword evidence="4 9" id="KW-0547">Nucleotide-binding</keyword>
<feature type="region of interest" description="Disordered" evidence="10">
    <location>
        <begin position="512"/>
        <end position="531"/>
    </location>
</feature>
<evidence type="ECO:0000256" key="7">
    <source>
        <dbReference type="ARBA" id="ARBA00047899"/>
    </source>
</evidence>
<dbReference type="PANTHER" id="PTHR43895">
    <property type="entry name" value="CALCIUM/CALMODULIN-DEPENDENT PROTEIN KINASE KINASE-RELATED"/>
    <property type="match status" value="1"/>
</dbReference>
<feature type="compositionally biased region" description="Polar residues" evidence="10">
    <location>
        <begin position="351"/>
        <end position="363"/>
    </location>
</feature>
<comment type="catalytic activity">
    <reaction evidence="8">
        <text>L-seryl-[protein] + ATP = O-phospho-L-seryl-[protein] + ADP + H(+)</text>
        <dbReference type="Rhea" id="RHEA:17989"/>
        <dbReference type="Rhea" id="RHEA-COMP:9863"/>
        <dbReference type="Rhea" id="RHEA-COMP:11604"/>
        <dbReference type="ChEBI" id="CHEBI:15378"/>
        <dbReference type="ChEBI" id="CHEBI:29999"/>
        <dbReference type="ChEBI" id="CHEBI:30616"/>
        <dbReference type="ChEBI" id="CHEBI:83421"/>
        <dbReference type="ChEBI" id="CHEBI:456216"/>
        <dbReference type="EC" id="2.7.11.1"/>
    </reaction>
</comment>
<protein>
    <recommendedName>
        <fullName evidence="1">non-specific serine/threonine protein kinase</fullName>
        <ecNumber evidence="1">2.7.11.1</ecNumber>
    </recommendedName>
</protein>
<evidence type="ECO:0000256" key="3">
    <source>
        <dbReference type="ARBA" id="ARBA00022679"/>
    </source>
</evidence>
<keyword evidence="6 9" id="KW-0067">ATP-binding</keyword>
<keyword evidence="3" id="KW-0808">Transferase</keyword>
<sequence length="678" mass="74406">MQKLCDDAAAGRERASSKSAVSKGLRVGKYVLKEVLGQGFYAEVRRAEHADTRAQFAVKVIDRKRFPVHVIEKQIRAEIRAMQALCHPNIVAIHQVLMSGTRIYLVMEYVSGGELFAHIQKTQRLAEQEARKLFSELVDAVAYCHSRGVYHRDLKVENILLSRDGCLKITDFGMSWVREAASDGSSADELLYTRCGTPEYLPPEVLLSHGDSGTSGYRGDKLDAWSCGIVLYTMLAGGLPLWCDSVESALSVQRYSIYYPSWFSSLSISLLQRLLEQDPERRWSVNQCRRHEWFADVSLSPRESELQSARDVGAQLGVLPTPPCNIDQGTIFEPSPLRRSRTLKADRAPSVSKSSAIAQSYSPSGERRDGVLVRAGSIDSTIDMKRREALLEMAKFAQDRASSRDTSTSRSPAHRSFPGKTVELNAFEHGSDDAVSSQHQAEPPCACSGRALPTAHTASNSEFAGLDGSEKHVECEPPLLTRRKSYSSPVLAAPALEASSETLLSSSEVVEKAVSKPTSLSSKVSTPRSSLERLRREKLKKIFLVKDRTTGAAQSGMHSGGSDTTLANEGALSFSAHQLAFKDRLHRELRDKMKPQLASSAARSSGSTTPRLSRNVSYLKLRQRLRLDHGASLHPKAGPQSARVELPAEHHTPAVCAKTESASFPASAAESRKPRPAK</sequence>
<dbReference type="PANTHER" id="PTHR43895:SF32">
    <property type="entry name" value="SERINE_THREONINE-PROTEIN KINASE CHK1"/>
    <property type="match status" value="1"/>
</dbReference>
<feature type="region of interest" description="Disordered" evidence="10">
    <location>
        <begin position="397"/>
        <end position="419"/>
    </location>
</feature>
<dbReference type="Pfam" id="PF00069">
    <property type="entry name" value="Pkinase"/>
    <property type="match status" value="1"/>
</dbReference>
<dbReference type="GO" id="GO:0007165">
    <property type="term" value="P:signal transduction"/>
    <property type="evidence" value="ECO:0007669"/>
    <property type="project" value="TreeGrafter"/>
</dbReference>
<dbReference type="PROSITE" id="PS50011">
    <property type="entry name" value="PROTEIN_KINASE_DOM"/>
    <property type="match status" value="1"/>
</dbReference>